<gene>
    <name evidence="8" type="ORF">MUK42_09829</name>
</gene>
<feature type="compositionally biased region" description="Low complexity" evidence="5">
    <location>
        <begin position="517"/>
        <end position="532"/>
    </location>
</feature>
<evidence type="ECO:0000256" key="1">
    <source>
        <dbReference type="ARBA" id="ARBA00023015"/>
    </source>
</evidence>
<feature type="compositionally biased region" description="Polar residues" evidence="5">
    <location>
        <begin position="68"/>
        <end position="85"/>
    </location>
</feature>
<evidence type="ECO:0000256" key="3">
    <source>
        <dbReference type="ARBA" id="ARBA00023163"/>
    </source>
</evidence>
<dbReference type="PRINTS" id="PR00503">
    <property type="entry name" value="BROMODOMAIN"/>
</dbReference>
<reference evidence="8" key="1">
    <citation type="submission" date="2022-05" db="EMBL/GenBank/DDBJ databases">
        <title>The Musa troglodytarum L. genome provides insights into the mechanism of non-climacteric behaviour and enrichment of carotenoids.</title>
        <authorList>
            <person name="Wang J."/>
        </authorList>
    </citation>
    <scope>NUCLEOTIDE SEQUENCE</scope>
    <source>
        <tissue evidence="8">Leaf</tissue>
    </source>
</reference>
<keyword evidence="1" id="KW-0805">Transcription regulation</keyword>
<protein>
    <submittedName>
        <fullName evidence="8">Bromodomain containing protein</fullName>
    </submittedName>
</protein>
<dbReference type="OrthoDB" id="21449at2759"/>
<feature type="region of interest" description="Disordered" evidence="5">
    <location>
        <begin position="455"/>
        <end position="498"/>
    </location>
</feature>
<keyword evidence="3" id="KW-0804">Transcription</keyword>
<evidence type="ECO:0000256" key="5">
    <source>
        <dbReference type="SAM" id="MobiDB-lite"/>
    </source>
</evidence>
<feature type="region of interest" description="Disordered" evidence="5">
    <location>
        <begin position="510"/>
        <end position="532"/>
    </location>
</feature>
<keyword evidence="9" id="KW-1185">Reference proteome</keyword>
<dbReference type="InterPro" id="IPR001487">
    <property type="entry name" value="Bromodomain"/>
</dbReference>
<name>A0A9E7JDG6_9LILI</name>
<evidence type="ECO:0000313" key="8">
    <source>
        <dbReference type="EMBL" id="URD76891.1"/>
    </source>
</evidence>
<dbReference type="InterPro" id="IPR036427">
    <property type="entry name" value="Bromodomain-like_sf"/>
</dbReference>
<evidence type="ECO:0000259" key="7">
    <source>
        <dbReference type="PROSITE" id="PS51525"/>
    </source>
</evidence>
<evidence type="ECO:0000313" key="9">
    <source>
        <dbReference type="Proteomes" id="UP001055439"/>
    </source>
</evidence>
<evidence type="ECO:0000259" key="6">
    <source>
        <dbReference type="PROSITE" id="PS50014"/>
    </source>
</evidence>
<organism evidence="8 9">
    <name type="scientific">Musa troglodytarum</name>
    <name type="common">fe'i banana</name>
    <dbReference type="NCBI Taxonomy" id="320322"/>
    <lineage>
        <taxon>Eukaryota</taxon>
        <taxon>Viridiplantae</taxon>
        <taxon>Streptophyta</taxon>
        <taxon>Embryophyta</taxon>
        <taxon>Tracheophyta</taxon>
        <taxon>Spermatophyta</taxon>
        <taxon>Magnoliopsida</taxon>
        <taxon>Liliopsida</taxon>
        <taxon>Zingiberales</taxon>
        <taxon>Musaceae</taxon>
        <taxon>Musa</taxon>
    </lineage>
</organism>
<dbReference type="InterPro" id="IPR038336">
    <property type="entry name" value="NET_sf"/>
</dbReference>
<dbReference type="Gene3D" id="1.20.920.10">
    <property type="entry name" value="Bromodomain-like"/>
    <property type="match status" value="1"/>
</dbReference>
<feature type="region of interest" description="Disordered" evidence="5">
    <location>
        <begin position="295"/>
        <end position="363"/>
    </location>
</feature>
<dbReference type="InterPro" id="IPR027353">
    <property type="entry name" value="NET_dom"/>
</dbReference>
<dbReference type="Pfam" id="PF17035">
    <property type="entry name" value="BET"/>
    <property type="match status" value="1"/>
</dbReference>
<dbReference type="AlphaFoldDB" id="A0A9E7JDG6"/>
<proteinExistence type="predicted"/>
<keyword evidence="2 4" id="KW-0103">Bromodomain</keyword>
<dbReference type="Gene3D" id="1.20.1270.220">
    <property type="match status" value="1"/>
</dbReference>
<feature type="domain" description="NET" evidence="7">
    <location>
        <begin position="353"/>
        <end position="434"/>
    </location>
</feature>
<feature type="region of interest" description="Disordered" evidence="5">
    <location>
        <begin position="61"/>
        <end position="88"/>
    </location>
</feature>
<feature type="compositionally biased region" description="Basic and acidic residues" evidence="5">
    <location>
        <begin position="354"/>
        <end position="363"/>
    </location>
</feature>
<evidence type="ECO:0000256" key="2">
    <source>
        <dbReference type="ARBA" id="ARBA00023117"/>
    </source>
</evidence>
<dbReference type="SMART" id="SM00297">
    <property type="entry name" value="BROMO"/>
    <property type="match status" value="1"/>
</dbReference>
<dbReference type="Proteomes" id="UP001055439">
    <property type="component" value="Chromosome 1"/>
</dbReference>
<sequence length="628" mass="68227">MASALLVSSNEPCWGEPKVYMRDNPISNPNPRPCPNLFPSDHAGGGADQFRAMDLEEVPPATSAAAVSDNSSSFNRRPTGLNQRGNPGAGVGGNYVTFSFSTCSKMELRELKRRLVFELDQVQSLISRIQSREMHSATRSAGFGASSDFFSASAEGTRVSGDKATLPVVSPRSPKLPELEKLLAVMMKKCGHILSKLMKHKKSVWFNSPVDVVGMGLHDYHQIIKSPMDLGTVKKKLNDGLYRSPLEFASDIRLTFNNALLYNPMGHEVHKLADQFLRHFEGLFRPLYQTYEKQRSTMKREEVPDPPPPPSPILEIPSPVPVSPPVIHPPNQPQPLQPQPNVVRTTPGKLPKPKAKDPNKRPMSFHEKHRLSEGLQSLPPERMAHVLHIVRKGNVDAMQSGDEIELDIDALDTETLWALDRFLCNCKKLMSKMKRQEAIASGLLSAGHSAVAAPALIPDEGGGGGERSPVFDDETPDAVAAKKSKKGETAEEDVDIGDELPAISYPSVEIQKDTGNDSSSSSSGSDSSSASGISRSHSASYYVQRPPLLLTLPVANSLLVQTPIQRAPQAVILTTTKANKAGDVTVVDSGWRRGRNEVCSMFVCLFVCCSFFPASSGVSLVVGVDGQV</sequence>
<dbReference type="PROSITE" id="PS50014">
    <property type="entry name" value="BROMODOMAIN_2"/>
    <property type="match status" value="1"/>
</dbReference>
<feature type="domain" description="Bromo" evidence="6">
    <location>
        <begin position="198"/>
        <end position="270"/>
    </location>
</feature>
<dbReference type="SUPFAM" id="SSF47370">
    <property type="entry name" value="Bromodomain"/>
    <property type="match status" value="1"/>
</dbReference>
<dbReference type="EMBL" id="CP097502">
    <property type="protein sequence ID" value="URD76891.1"/>
    <property type="molecule type" value="Genomic_DNA"/>
</dbReference>
<feature type="compositionally biased region" description="Pro residues" evidence="5">
    <location>
        <begin position="305"/>
        <end position="338"/>
    </location>
</feature>
<accession>A0A9E7JDG6</accession>
<dbReference type="Pfam" id="PF00439">
    <property type="entry name" value="Bromodomain"/>
    <property type="match status" value="1"/>
</dbReference>
<evidence type="ECO:0000256" key="4">
    <source>
        <dbReference type="PROSITE-ProRule" id="PRU00035"/>
    </source>
</evidence>
<dbReference type="PROSITE" id="PS51525">
    <property type="entry name" value="NET"/>
    <property type="match status" value="1"/>
</dbReference>
<dbReference type="PANTHER" id="PTHR45926">
    <property type="entry name" value="OSJNBA0053K19.4 PROTEIN"/>
    <property type="match status" value="1"/>
</dbReference>